<evidence type="ECO:0000313" key="2">
    <source>
        <dbReference type="EMBL" id="ADD43897.1"/>
    </source>
</evidence>
<organism evidence="2 3">
    <name type="scientific">Stackebrandtia nassauensis (strain DSM 44728 / CIP 108903 / NRRL B-16338 / NBRC 102104 / LLR-40K-21)</name>
    <dbReference type="NCBI Taxonomy" id="446470"/>
    <lineage>
        <taxon>Bacteria</taxon>
        <taxon>Bacillati</taxon>
        <taxon>Actinomycetota</taxon>
        <taxon>Actinomycetes</taxon>
        <taxon>Glycomycetales</taxon>
        <taxon>Glycomycetaceae</taxon>
        <taxon>Stackebrandtia</taxon>
    </lineage>
</organism>
<evidence type="ECO:0000313" key="3">
    <source>
        <dbReference type="Proteomes" id="UP000000844"/>
    </source>
</evidence>
<feature type="compositionally biased region" description="Basic and acidic residues" evidence="1">
    <location>
        <begin position="1"/>
        <end position="17"/>
    </location>
</feature>
<dbReference type="KEGG" id="sna:Snas_4248"/>
<gene>
    <name evidence="2" type="ordered locus">Snas_4248</name>
</gene>
<dbReference type="EMBL" id="CP001778">
    <property type="protein sequence ID" value="ADD43897.1"/>
    <property type="molecule type" value="Genomic_DNA"/>
</dbReference>
<reference evidence="2 3" key="1">
    <citation type="journal article" date="2009" name="Stand. Genomic Sci.">
        <title>Complete genome sequence of Stackebrandtia nassauensis type strain (LLR-40K-21).</title>
        <authorList>
            <person name="Munk C."/>
            <person name="Lapidus A."/>
            <person name="Copeland A."/>
            <person name="Jando M."/>
            <person name="Mayilraj S."/>
            <person name="Glavina Del Rio T."/>
            <person name="Nolan M."/>
            <person name="Chen F."/>
            <person name="Lucas S."/>
            <person name="Tice H."/>
            <person name="Cheng J.F."/>
            <person name="Han C."/>
            <person name="Detter J.C."/>
            <person name="Bruce D."/>
            <person name="Goodwin L."/>
            <person name="Chain P."/>
            <person name="Pitluck S."/>
            <person name="Goker M."/>
            <person name="Ovchinikova G."/>
            <person name="Pati A."/>
            <person name="Ivanova N."/>
            <person name="Mavromatis K."/>
            <person name="Chen A."/>
            <person name="Palaniappan K."/>
            <person name="Land M."/>
            <person name="Hauser L."/>
            <person name="Chang Y.J."/>
            <person name="Jeffries C.D."/>
            <person name="Bristow J."/>
            <person name="Eisen J.A."/>
            <person name="Markowitz V."/>
            <person name="Hugenholtz P."/>
            <person name="Kyrpides N.C."/>
            <person name="Klenk H.P."/>
        </authorList>
    </citation>
    <scope>NUCLEOTIDE SEQUENCE [LARGE SCALE GENOMIC DNA]</scope>
    <source>
        <strain evidence="3">DSM 44728 / CIP 108903 / NRRL B-16338 / NBRC 102104 / LLR-40K-21</strain>
    </source>
</reference>
<protein>
    <submittedName>
        <fullName evidence="2">Uncharacterized protein</fullName>
    </submittedName>
</protein>
<dbReference type="HOGENOM" id="CLU_2902063_0_0_11"/>
<accession>D3Q2G4</accession>
<dbReference type="RefSeq" id="WP_013019468.1">
    <property type="nucleotide sequence ID" value="NC_013947.1"/>
</dbReference>
<dbReference type="Proteomes" id="UP000000844">
    <property type="component" value="Chromosome"/>
</dbReference>
<keyword evidence="3" id="KW-1185">Reference proteome</keyword>
<dbReference type="AlphaFoldDB" id="D3Q2G4"/>
<feature type="region of interest" description="Disordered" evidence="1">
    <location>
        <begin position="1"/>
        <end position="37"/>
    </location>
</feature>
<evidence type="ECO:0000256" key="1">
    <source>
        <dbReference type="SAM" id="MobiDB-lite"/>
    </source>
</evidence>
<sequence length="62" mass="6805">MTREESRTVQETHRKGPDGMCTGFKYEEGPDGERTRRKCGQPYPCDELTEALGVIGGTVAAT</sequence>
<feature type="compositionally biased region" description="Basic and acidic residues" evidence="1">
    <location>
        <begin position="25"/>
        <end position="34"/>
    </location>
</feature>
<name>D3Q2G4_STANL</name>
<proteinExistence type="predicted"/>